<feature type="domain" description="IrrE N-terminal-like" evidence="2">
    <location>
        <begin position="32"/>
        <end position="139"/>
    </location>
</feature>
<evidence type="ECO:0000259" key="2">
    <source>
        <dbReference type="Pfam" id="PF06114"/>
    </source>
</evidence>
<gene>
    <name evidence="3" type="ORF">GT747_07945</name>
</gene>
<name>A0ABW9WW28_9FIRM</name>
<sequence length="157" mass="18274">MYIKQIADKLAKKYQTRDPFAIADALGFITVFVPLQGVRGFFQRAKRCNIIYIDDQLDDQQRKLVCAHELWHGIEHRKFNRIFLNQNTYQVTGRYEKEANCFAACLLFDDDEVEEIEELTIPQISRCWGVPPDICQYRVELSKTEKSPPSVAALDEL</sequence>
<evidence type="ECO:0000256" key="1">
    <source>
        <dbReference type="SAM" id="Phobius"/>
    </source>
</evidence>
<evidence type="ECO:0000313" key="3">
    <source>
        <dbReference type="EMBL" id="MZL69684.1"/>
    </source>
</evidence>
<keyword evidence="1" id="KW-0472">Membrane</keyword>
<feature type="transmembrane region" description="Helical" evidence="1">
    <location>
        <begin position="21"/>
        <end position="42"/>
    </location>
</feature>
<proteinExistence type="predicted"/>
<organism evidence="3 4">
    <name type="scientific">Bittarella massiliensis</name>
    <name type="common">ex Durand et al. 2017</name>
    <dbReference type="NCBI Taxonomy" id="1720313"/>
    <lineage>
        <taxon>Bacteria</taxon>
        <taxon>Bacillati</taxon>
        <taxon>Bacillota</taxon>
        <taxon>Clostridia</taxon>
        <taxon>Eubacteriales</taxon>
        <taxon>Oscillospiraceae</taxon>
        <taxon>Bittarella (ex Durand et al. 2017)</taxon>
    </lineage>
</organism>
<dbReference type="Gene3D" id="1.10.10.2910">
    <property type="match status" value="1"/>
</dbReference>
<keyword evidence="1" id="KW-0812">Transmembrane</keyword>
<dbReference type="EMBL" id="WWVX01000005">
    <property type="protein sequence ID" value="MZL69684.1"/>
    <property type="molecule type" value="Genomic_DNA"/>
</dbReference>
<comment type="caution">
    <text evidence="3">The sequence shown here is derived from an EMBL/GenBank/DDBJ whole genome shotgun (WGS) entry which is preliminary data.</text>
</comment>
<dbReference type="RefSeq" id="WP_161213422.1">
    <property type="nucleotide sequence ID" value="NZ_WWVX01000005.1"/>
</dbReference>
<protein>
    <submittedName>
        <fullName evidence="3">ImmA/IrrE family metallo-endopeptidase</fullName>
    </submittedName>
</protein>
<accession>A0ABW9WW28</accession>
<keyword evidence="4" id="KW-1185">Reference proteome</keyword>
<evidence type="ECO:0000313" key="4">
    <source>
        <dbReference type="Proteomes" id="UP000474718"/>
    </source>
</evidence>
<dbReference type="Proteomes" id="UP000474718">
    <property type="component" value="Unassembled WGS sequence"/>
</dbReference>
<reference evidence="3 4" key="1">
    <citation type="journal article" date="2019" name="Nat. Med.">
        <title>A library of human gut bacterial isolates paired with longitudinal multiomics data enables mechanistic microbiome research.</title>
        <authorList>
            <person name="Poyet M."/>
            <person name="Groussin M."/>
            <person name="Gibbons S.M."/>
            <person name="Avila-Pacheco J."/>
            <person name="Jiang X."/>
            <person name="Kearney S.M."/>
            <person name="Perrotta A.R."/>
            <person name="Berdy B."/>
            <person name="Zhao S."/>
            <person name="Lieberman T.D."/>
            <person name="Swanson P.K."/>
            <person name="Smith M."/>
            <person name="Roesemann S."/>
            <person name="Alexander J.E."/>
            <person name="Rich S.A."/>
            <person name="Livny J."/>
            <person name="Vlamakis H."/>
            <person name="Clish C."/>
            <person name="Bullock K."/>
            <person name="Deik A."/>
            <person name="Scott J."/>
            <person name="Pierce K.A."/>
            <person name="Xavier R.J."/>
            <person name="Alm E.J."/>
        </authorList>
    </citation>
    <scope>NUCLEOTIDE SEQUENCE [LARGE SCALE GENOMIC DNA]</scope>
    <source>
        <strain evidence="3 4">BIOML-A2</strain>
    </source>
</reference>
<dbReference type="InterPro" id="IPR010359">
    <property type="entry name" value="IrrE_HExxH"/>
</dbReference>
<dbReference type="Pfam" id="PF06114">
    <property type="entry name" value="Peptidase_M78"/>
    <property type="match status" value="1"/>
</dbReference>
<keyword evidence="1" id="KW-1133">Transmembrane helix</keyword>